<protein>
    <submittedName>
        <fullName evidence="2">Uncharacterized protein</fullName>
    </submittedName>
</protein>
<sequence length="139" mass="15546">MDAQPAGSERPEDGTAARDPKRAWRYDCHVLRMLKAAEKAMKEDPLSEDSINIMVALRDRVHEVQGRDNLSYPPMDLYEGLVSEKDCLEGGDRTHEILKEALNAYKEAYSGAETGDWIKRAAKEGQERVRALAGGKSLE</sequence>
<dbReference type="Proteomes" id="UP000076744">
    <property type="component" value="Unassembled WGS sequence"/>
</dbReference>
<evidence type="ECO:0000256" key="1">
    <source>
        <dbReference type="SAM" id="MobiDB-lite"/>
    </source>
</evidence>
<evidence type="ECO:0000313" key="3">
    <source>
        <dbReference type="Proteomes" id="UP000076744"/>
    </source>
</evidence>
<proteinExistence type="predicted"/>
<comment type="caution">
    <text evidence="2">The sequence shown here is derived from an EMBL/GenBank/DDBJ whole genome shotgun (WGS) entry which is preliminary data.</text>
</comment>
<dbReference type="EMBL" id="AZHB01000001">
    <property type="protein sequence ID" value="OAA73148.1"/>
    <property type="molecule type" value="Genomic_DNA"/>
</dbReference>
<gene>
    <name evidence="2" type="ORF">ISF_00049</name>
</gene>
<dbReference type="AlphaFoldDB" id="A0A168DY63"/>
<dbReference type="GeneID" id="30016341"/>
<organism evidence="2 3">
    <name type="scientific">Cordyceps fumosorosea (strain ARSEF 2679)</name>
    <name type="common">Isaria fumosorosea</name>
    <dbReference type="NCBI Taxonomy" id="1081104"/>
    <lineage>
        <taxon>Eukaryota</taxon>
        <taxon>Fungi</taxon>
        <taxon>Dikarya</taxon>
        <taxon>Ascomycota</taxon>
        <taxon>Pezizomycotina</taxon>
        <taxon>Sordariomycetes</taxon>
        <taxon>Hypocreomycetidae</taxon>
        <taxon>Hypocreales</taxon>
        <taxon>Cordycipitaceae</taxon>
        <taxon>Cordyceps</taxon>
    </lineage>
</organism>
<name>A0A168DY63_CORFA</name>
<feature type="region of interest" description="Disordered" evidence="1">
    <location>
        <begin position="1"/>
        <end position="20"/>
    </location>
</feature>
<feature type="compositionally biased region" description="Basic and acidic residues" evidence="1">
    <location>
        <begin position="9"/>
        <end position="20"/>
    </location>
</feature>
<dbReference type="RefSeq" id="XP_018708106.1">
    <property type="nucleotide sequence ID" value="XM_018843656.1"/>
</dbReference>
<reference evidence="2 3" key="1">
    <citation type="journal article" date="2016" name="Genome Biol. Evol.">
        <title>Divergent and convergent evolution of fungal pathogenicity.</title>
        <authorList>
            <person name="Shang Y."/>
            <person name="Xiao G."/>
            <person name="Zheng P."/>
            <person name="Cen K."/>
            <person name="Zhan S."/>
            <person name="Wang C."/>
        </authorList>
    </citation>
    <scope>NUCLEOTIDE SEQUENCE [LARGE SCALE GENOMIC DNA]</scope>
    <source>
        <strain evidence="2 3">ARSEF 2679</strain>
    </source>
</reference>
<evidence type="ECO:0000313" key="2">
    <source>
        <dbReference type="EMBL" id="OAA73148.1"/>
    </source>
</evidence>
<keyword evidence="3" id="KW-1185">Reference proteome</keyword>
<accession>A0A168DY63</accession>